<keyword evidence="5" id="KW-0969">Cilium</keyword>
<evidence type="ECO:0000256" key="4">
    <source>
        <dbReference type="HAMAP-Rule" id="MF_01185"/>
    </source>
</evidence>
<dbReference type="GO" id="GO:0005737">
    <property type="term" value="C:cytoplasm"/>
    <property type="evidence" value="ECO:0007669"/>
    <property type="project" value="UniProtKB-SubCell"/>
</dbReference>
<evidence type="ECO:0000256" key="1">
    <source>
        <dbReference type="ARBA" id="ARBA00022490"/>
    </source>
</evidence>
<keyword evidence="8" id="KW-1185">Reference proteome</keyword>
<dbReference type="InterPro" id="IPR024046">
    <property type="entry name" value="Flagellar_assmbl_FliW_dom_sf"/>
</dbReference>
<evidence type="ECO:0000313" key="6">
    <source>
        <dbReference type="EMBL" id="PLR94078.1"/>
    </source>
</evidence>
<sequence>MKVKTRYLGELEVDKDDVITFPNGVPGFPDDKGYILIPLEEKSPFSLLQSVQTEQLGFVIADPFSFYKDYEFDLPDSFVTQFKIDDKTDINIFSIVTVEQSIETSTLNLQAPIIINDRTRQGKQVILDSEKYHTKHPLKNKQAGQEG</sequence>
<comment type="function">
    <text evidence="4">Acts as an anti-CsrA protein, binds CsrA and prevents it from repressing translation of its target genes, one of which is flagellin. Binds to flagellin and participates in the assembly of the flagellum.</text>
</comment>
<evidence type="ECO:0000256" key="2">
    <source>
        <dbReference type="ARBA" id="ARBA00022795"/>
    </source>
</evidence>
<dbReference type="Gene3D" id="2.30.290.10">
    <property type="entry name" value="BH3618-like"/>
    <property type="match status" value="1"/>
</dbReference>
<evidence type="ECO:0000313" key="5">
    <source>
        <dbReference type="EMBL" id="PLR83160.1"/>
    </source>
</evidence>
<keyword evidence="2 4" id="KW-1005">Bacterial flagellum biogenesis</keyword>
<name>A0A2N5GMJ5_9BACI</name>
<keyword evidence="5" id="KW-0282">Flagellum</keyword>
<dbReference type="GO" id="GO:0006417">
    <property type="term" value="P:regulation of translation"/>
    <property type="evidence" value="ECO:0007669"/>
    <property type="project" value="UniProtKB-KW"/>
</dbReference>
<keyword evidence="1 4" id="KW-0963">Cytoplasm</keyword>
<comment type="caution">
    <text evidence="5">The sequence shown here is derived from an EMBL/GenBank/DDBJ whole genome shotgun (WGS) entry which is preliminary data.</text>
</comment>
<reference evidence="6 8" key="2">
    <citation type="submission" date="2017-12" db="EMBL/GenBank/DDBJ databases">
        <title>Comparative Functional Genomics of Dry Heat Resistant strains isolated from the Viking Spacecraft.</title>
        <authorList>
            <person name="Seuylemezian A."/>
            <person name="Cooper K."/>
            <person name="Vaishampayan P."/>
        </authorList>
    </citation>
    <scope>NUCLEOTIDE SEQUENCE [LARGE SCALE GENOMIC DNA]</scope>
    <source>
        <strain evidence="6 8">ATCC 29669</strain>
    </source>
</reference>
<comment type="subunit">
    <text evidence="4">Interacts with translational regulator CsrA and flagellin(s).</text>
</comment>
<dbReference type="Proteomes" id="UP000235114">
    <property type="component" value="Unassembled WGS sequence"/>
</dbReference>
<evidence type="ECO:0000256" key="3">
    <source>
        <dbReference type="ARBA" id="ARBA00022845"/>
    </source>
</evidence>
<keyword evidence="3 4" id="KW-0810">Translation regulation</keyword>
<keyword evidence="4" id="KW-0143">Chaperone</keyword>
<dbReference type="SUPFAM" id="SSF141457">
    <property type="entry name" value="BH3618-like"/>
    <property type="match status" value="1"/>
</dbReference>
<accession>A0A2N5GMJ5</accession>
<dbReference type="AlphaFoldDB" id="A0A2N5GMJ5"/>
<dbReference type="GO" id="GO:0044780">
    <property type="term" value="P:bacterial-type flagellum assembly"/>
    <property type="evidence" value="ECO:0007669"/>
    <property type="project" value="UniProtKB-UniRule"/>
</dbReference>
<dbReference type="PANTHER" id="PTHR39190:SF1">
    <property type="entry name" value="FLAGELLAR ASSEMBLY FACTOR FLIW"/>
    <property type="match status" value="1"/>
</dbReference>
<proteinExistence type="inferred from homology"/>
<reference evidence="5 7" key="1">
    <citation type="submission" date="2017-11" db="EMBL/GenBank/DDBJ databases">
        <title>Comparitive Functional Genomics of Dry Heat Resistant strains isolated from the Viking Spacecraft.</title>
        <authorList>
            <person name="Seuylemezian A."/>
            <person name="Cooper K."/>
            <person name="Vaishampayan P."/>
        </authorList>
    </citation>
    <scope>NUCLEOTIDE SEQUENCE [LARGE SCALE GENOMIC DNA]</scope>
    <source>
        <strain evidence="5 7">M4.6</strain>
    </source>
</reference>
<dbReference type="EMBL" id="PGVD01000050">
    <property type="protein sequence ID" value="PLR94078.1"/>
    <property type="molecule type" value="Genomic_DNA"/>
</dbReference>
<gene>
    <name evidence="4" type="primary">fliW</name>
    <name evidence="5" type="ORF">CU635_09765</name>
    <name evidence="6" type="ORF">CVD25_16690</name>
</gene>
<comment type="similarity">
    <text evidence="4">Belongs to the FliW family.</text>
</comment>
<dbReference type="InterPro" id="IPR003775">
    <property type="entry name" value="Flagellar_assembly_factor_FliW"/>
</dbReference>
<dbReference type="Pfam" id="PF02623">
    <property type="entry name" value="FliW"/>
    <property type="match status" value="1"/>
</dbReference>
<evidence type="ECO:0000313" key="7">
    <source>
        <dbReference type="Proteomes" id="UP000234951"/>
    </source>
</evidence>
<comment type="subcellular location">
    <subcellularLocation>
        <location evidence="4">Cytoplasm</location>
    </subcellularLocation>
</comment>
<dbReference type="Proteomes" id="UP000234951">
    <property type="component" value="Unassembled WGS sequence"/>
</dbReference>
<evidence type="ECO:0000313" key="8">
    <source>
        <dbReference type="Proteomes" id="UP000235114"/>
    </source>
</evidence>
<dbReference type="HAMAP" id="MF_01185">
    <property type="entry name" value="FliW"/>
    <property type="match status" value="1"/>
</dbReference>
<keyword evidence="5" id="KW-0966">Cell projection</keyword>
<protein>
    <recommendedName>
        <fullName evidence="4">Flagellar assembly factor FliW</fullName>
    </recommendedName>
</protein>
<dbReference type="PANTHER" id="PTHR39190">
    <property type="entry name" value="FLAGELLAR ASSEMBLY FACTOR FLIW"/>
    <property type="match status" value="1"/>
</dbReference>
<organism evidence="5 7">
    <name type="scientific">Bacillus canaveralius</name>
    <dbReference type="NCBI Taxonomy" id="1403243"/>
    <lineage>
        <taxon>Bacteria</taxon>
        <taxon>Bacillati</taxon>
        <taxon>Bacillota</taxon>
        <taxon>Bacilli</taxon>
        <taxon>Bacillales</taxon>
        <taxon>Bacillaceae</taxon>
        <taxon>Bacillus</taxon>
    </lineage>
</organism>
<dbReference type="RefSeq" id="WP_101577182.1">
    <property type="nucleotide sequence ID" value="NZ_PGVA01000023.1"/>
</dbReference>
<dbReference type="EMBL" id="PGVA01000023">
    <property type="protein sequence ID" value="PLR83160.1"/>
    <property type="molecule type" value="Genomic_DNA"/>
</dbReference>
<dbReference type="OrthoDB" id="9801235at2"/>
<dbReference type="NCBIfam" id="NF009793">
    <property type="entry name" value="PRK13285.1-1"/>
    <property type="match status" value="1"/>
</dbReference>